<evidence type="ECO:0000256" key="4">
    <source>
        <dbReference type="ARBA" id="ARBA00022989"/>
    </source>
</evidence>
<feature type="transmembrane region" description="Helical" evidence="6">
    <location>
        <begin position="57"/>
        <end position="76"/>
    </location>
</feature>
<keyword evidence="3 6" id="KW-0812">Transmembrane</keyword>
<evidence type="ECO:0000256" key="6">
    <source>
        <dbReference type="SAM" id="Phobius"/>
    </source>
</evidence>
<evidence type="ECO:0000256" key="5">
    <source>
        <dbReference type="ARBA" id="ARBA00023136"/>
    </source>
</evidence>
<dbReference type="Proteomes" id="UP000320393">
    <property type="component" value="Unassembled WGS sequence"/>
</dbReference>
<organism evidence="7 8">
    <name type="scientific">Candidatus Segetimicrobium genomatis</name>
    <dbReference type="NCBI Taxonomy" id="2569760"/>
    <lineage>
        <taxon>Bacteria</taxon>
        <taxon>Bacillati</taxon>
        <taxon>Candidatus Sysuimicrobiota</taxon>
        <taxon>Candidatus Sysuimicrobiia</taxon>
        <taxon>Candidatus Sysuimicrobiales</taxon>
        <taxon>Candidatus Segetimicrobiaceae</taxon>
        <taxon>Candidatus Segetimicrobium</taxon>
    </lineage>
</organism>
<keyword evidence="5 6" id="KW-0472">Membrane</keyword>
<reference evidence="7 8" key="1">
    <citation type="journal article" date="2019" name="Nat. Microbiol.">
        <title>Mediterranean grassland soil C-N compound turnover is dependent on rainfall and depth, and is mediated by genomically divergent microorganisms.</title>
        <authorList>
            <person name="Diamond S."/>
            <person name="Andeer P.F."/>
            <person name="Li Z."/>
            <person name="Crits-Christoph A."/>
            <person name="Burstein D."/>
            <person name="Anantharaman K."/>
            <person name="Lane K.R."/>
            <person name="Thomas B.C."/>
            <person name="Pan C."/>
            <person name="Northen T.R."/>
            <person name="Banfield J.F."/>
        </authorList>
    </citation>
    <scope>NUCLEOTIDE SEQUENCE [LARGE SCALE GENOMIC DNA]</scope>
    <source>
        <strain evidence="7">NP_5</strain>
    </source>
</reference>
<evidence type="ECO:0000313" key="7">
    <source>
        <dbReference type="EMBL" id="TMJ15489.1"/>
    </source>
</evidence>
<protein>
    <submittedName>
        <fullName evidence="7">ABC transporter permease</fullName>
    </submittedName>
</protein>
<evidence type="ECO:0000256" key="3">
    <source>
        <dbReference type="ARBA" id="ARBA00022692"/>
    </source>
</evidence>
<feature type="transmembrane region" description="Helical" evidence="6">
    <location>
        <begin position="105"/>
        <end position="123"/>
    </location>
</feature>
<name>A0A537M5F3_9BACT</name>
<feature type="transmembrane region" description="Helical" evidence="6">
    <location>
        <begin position="24"/>
        <end position="45"/>
    </location>
</feature>
<feature type="transmembrane region" description="Helical" evidence="6">
    <location>
        <begin position="274"/>
        <end position="293"/>
    </location>
</feature>
<comment type="caution">
    <text evidence="7">The sequence shown here is derived from an EMBL/GenBank/DDBJ whole genome shotgun (WGS) entry which is preliminary data.</text>
</comment>
<dbReference type="EMBL" id="VBAM01000055">
    <property type="protein sequence ID" value="TMJ15489.1"/>
    <property type="molecule type" value="Genomic_DNA"/>
</dbReference>
<evidence type="ECO:0000256" key="1">
    <source>
        <dbReference type="ARBA" id="ARBA00004651"/>
    </source>
</evidence>
<sequence length="323" mass="32967">MAVDERVAAGTLRGRGEGVRWERLGLPVVLVLLGIVFGAANRNFLTAANLSNVARQYSPLALISIGQTFVIINGGIDLTVGALMALTSVCAALAMLAWGFAPGVLAGLALGTAVGAANGVLVARTPIPPFIVTLGALSMARGAAFTISGGQPISGLPTPLLWLGSGAIGPVPVPAAVALAAFVIFHIVLTRTRFGLYTLAIGGNEEATRLSGVPTGWYKGMAYVLSGLLAATAGLILTARTFSGQPTIGESQELYAIASVVIGGTRLGGGEGSLVRTFLGVLVIAILGNGLNLLNVSSFIQMILIGLIIVLAVGTDFVRERIR</sequence>
<dbReference type="InterPro" id="IPR001851">
    <property type="entry name" value="ABC_transp_permease"/>
</dbReference>
<feature type="transmembrane region" description="Helical" evidence="6">
    <location>
        <begin position="160"/>
        <end position="189"/>
    </location>
</feature>
<proteinExistence type="predicted"/>
<comment type="subcellular location">
    <subcellularLocation>
        <location evidence="1">Cell membrane</location>
        <topology evidence="1">Multi-pass membrane protein</topology>
    </subcellularLocation>
</comment>
<feature type="transmembrane region" description="Helical" evidence="6">
    <location>
        <begin position="129"/>
        <end position="148"/>
    </location>
</feature>
<dbReference type="AlphaFoldDB" id="A0A537M5F3"/>
<keyword evidence="4 6" id="KW-1133">Transmembrane helix</keyword>
<dbReference type="PANTHER" id="PTHR32196:SF72">
    <property type="entry name" value="RIBOSE IMPORT PERMEASE PROTEIN RBSC"/>
    <property type="match status" value="1"/>
</dbReference>
<evidence type="ECO:0000256" key="2">
    <source>
        <dbReference type="ARBA" id="ARBA00022475"/>
    </source>
</evidence>
<dbReference type="Pfam" id="PF02653">
    <property type="entry name" value="BPD_transp_2"/>
    <property type="match status" value="1"/>
</dbReference>
<feature type="transmembrane region" description="Helical" evidence="6">
    <location>
        <begin position="299"/>
        <end position="318"/>
    </location>
</feature>
<gene>
    <name evidence="7" type="ORF">E6H02_01880</name>
</gene>
<evidence type="ECO:0000313" key="8">
    <source>
        <dbReference type="Proteomes" id="UP000320393"/>
    </source>
</evidence>
<dbReference type="CDD" id="cd06579">
    <property type="entry name" value="TM_PBP1_transp_AraH_like"/>
    <property type="match status" value="1"/>
</dbReference>
<dbReference type="GO" id="GO:0005886">
    <property type="term" value="C:plasma membrane"/>
    <property type="evidence" value="ECO:0007669"/>
    <property type="project" value="UniProtKB-SubCell"/>
</dbReference>
<dbReference type="GO" id="GO:0022857">
    <property type="term" value="F:transmembrane transporter activity"/>
    <property type="evidence" value="ECO:0007669"/>
    <property type="project" value="InterPro"/>
</dbReference>
<keyword evidence="2" id="KW-1003">Cell membrane</keyword>
<dbReference type="PANTHER" id="PTHR32196">
    <property type="entry name" value="ABC TRANSPORTER PERMEASE PROTEIN YPHD-RELATED-RELATED"/>
    <property type="match status" value="1"/>
</dbReference>
<accession>A0A537M5F3</accession>